<comment type="caution">
    <text evidence="1">The sequence shown here is derived from an EMBL/GenBank/DDBJ whole genome shotgun (WGS) entry which is preliminary data.</text>
</comment>
<keyword evidence="2" id="KW-1185">Reference proteome</keyword>
<proteinExistence type="predicted"/>
<dbReference type="AlphaFoldDB" id="A0A8J3QZD0"/>
<dbReference type="EMBL" id="BONZ01000075">
    <property type="protein sequence ID" value="GIH19019.1"/>
    <property type="molecule type" value="Genomic_DNA"/>
</dbReference>
<organism evidence="1 2">
    <name type="scientific">Rugosimonospora africana</name>
    <dbReference type="NCBI Taxonomy" id="556532"/>
    <lineage>
        <taxon>Bacteria</taxon>
        <taxon>Bacillati</taxon>
        <taxon>Actinomycetota</taxon>
        <taxon>Actinomycetes</taxon>
        <taxon>Micromonosporales</taxon>
        <taxon>Micromonosporaceae</taxon>
        <taxon>Rugosimonospora</taxon>
    </lineage>
</organism>
<evidence type="ECO:0000313" key="2">
    <source>
        <dbReference type="Proteomes" id="UP000642748"/>
    </source>
</evidence>
<reference evidence="1" key="1">
    <citation type="submission" date="2021-01" db="EMBL/GenBank/DDBJ databases">
        <title>Whole genome shotgun sequence of Rugosimonospora africana NBRC 104875.</title>
        <authorList>
            <person name="Komaki H."/>
            <person name="Tamura T."/>
        </authorList>
    </citation>
    <scope>NUCLEOTIDE SEQUENCE</scope>
    <source>
        <strain evidence="1">NBRC 104875</strain>
    </source>
</reference>
<sequence>MRQLIARTDDVGRVSEREPRRNLIVWLTRGRWRFRRGRPVVPTLDNPWQDTTCPERAGWRTRAANLRRFEDEFVLAVDYQTCADCRIGWVEQPYTLPRYQRHGLARAGLAALRSEHPGLSWYTLGGHFPDSERFWTVVGTGVPGGYQQGKTCGHVGPG</sequence>
<protein>
    <submittedName>
        <fullName evidence="1">Uncharacterized protein</fullName>
    </submittedName>
</protein>
<evidence type="ECO:0000313" key="1">
    <source>
        <dbReference type="EMBL" id="GIH19019.1"/>
    </source>
</evidence>
<name>A0A8J3QZD0_9ACTN</name>
<dbReference type="Proteomes" id="UP000642748">
    <property type="component" value="Unassembled WGS sequence"/>
</dbReference>
<gene>
    <name evidence="1" type="ORF">Raf01_71910</name>
</gene>
<accession>A0A8J3QZD0</accession>